<dbReference type="InterPro" id="IPR019826">
    <property type="entry name" value="Carboxylesterase_B_AS"/>
</dbReference>
<dbReference type="AlphaFoldDB" id="A0A0U1LV03"/>
<organism evidence="5 6">
    <name type="scientific">Talaromyces islandicus</name>
    <name type="common">Penicillium islandicum</name>
    <dbReference type="NCBI Taxonomy" id="28573"/>
    <lineage>
        <taxon>Eukaryota</taxon>
        <taxon>Fungi</taxon>
        <taxon>Dikarya</taxon>
        <taxon>Ascomycota</taxon>
        <taxon>Pezizomycotina</taxon>
        <taxon>Eurotiomycetes</taxon>
        <taxon>Eurotiomycetidae</taxon>
        <taxon>Eurotiales</taxon>
        <taxon>Trichocomaceae</taxon>
        <taxon>Talaromyces</taxon>
        <taxon>Talaromyces sect. Islandici</taxon>
    </lineage>
</organism>
<dbReference type="PANTHER" id="PTHR43918:SF4">
    <property type="entry name" value="CARBOXYLIC ESTER HYDROLASE"/>
    <property type="match status" value="1"/>
</dbReference>
<dbReference type="GO" id="GO:0052689">
    <property type="term" value="F:carboxylic ester hydrolase activity"/>
    <property type="evidence" value="ECO:0007669"/>
    <property type="project" value="TreeGrafter"/>
</dbReference>
<dbReference type="STRING" id="28573.A0A0U1LV03"/>
<feature type="signal peptide" evidence="3">
    <location>
        <begin position="1"/>
        <end position="18"/>
    </location>
</feature>
<feature type="domain" description="Carboxylesterase type B" evidence="4">
    <location>
        <begin position="25"/>
        <end position="531"/>
    </location>
</feature>
<dbReference type="InterPro" id="IPR029058">
    <property type="entry name" value="AB_hydrolase_fold"/>
</dbReference>
<keyword evidence="6" id="KW-1185">Reference proteome</keyword>
<dbReference type="Pfam" id="PF00135">
    <property type="entry name" value="COesterase"/>
    <property type="match status" value="1"/>
</dbReference>
<evidence type="ECO:0000259" key="4">
    <source>
        <dbReference type="Pfam" id="PF00135"/>
    </source>
</evidence>
<dbReference type="Proteomes" id="UP000054383">
    <property type="component" value="Unassembled WGS sequence"/>
</dbReference>
<evidence type="ECO:0000256" key="1">
    <source>
        <dbReference type="ARBA" id="ARBA00005964"/>
    </source>
</evidence>
<dbReference type="Gene3D" id="3.40.50.1820">
    <property type="entry name" value="alpha/beta hydrolase"/>
    <property type="match status" value="1"/>
</dbReference>
<keyword evidence="3" id="KW-0732">Signal</keyword>
<comment type="similarity">
    <text evidence="1 3">Belongs to the type-B carboxylesterase/lipase family.</text>
</comment>
<dbReference type="SUPFAM" id="SSF53474">
    <property type="entry name" value="alpha/beta-Hydrolases"/>
    <property type="match status" value="1"/>
</dbReference>
<gene>
    <name evidence="5" type="ORF">PISL3812_04059</name>
</gene>
<evidence type="ECO:0000313" key="6">
    <source>
        <dbReference type="Proteomes" id="UP000054383"/>
    </source>
</evidence>
<feature type="chain" id="PRO_5006521507" description="Carboxylic ester hydrolase" evidence="3">
    <location>
        <begin position="19"/>
        <end position="540"/>
    </location>
</feature>
<reference evidence="5 6" key="1">
    <citation type="submission" date="2015-04" db="EMBL/GenBank/DDBJ databases">
        <authorList>
            <person name="Syromyatnikov M.Y."/>
            <person name="Popov V.N."/>
        </authorList>
    </citation>
    <scope>NUCLEOTIDE SEQUENCE [LARGE SCALE GENOMIC DNA]</scope>
    <source>
        <strain evidence="5">WF-38-12</strain>
    </source>
</reference>
<evidence type="ECO:0000313" key="5">
    <source>
        <dbReference type="EMBL" id="CRG87045.1"/>
    </source>
</evidence>
<dbReference type="OrthoDB" id="4214365at2759"/>
<dbReference type="ESTHER" id="talis-a0a0u1lv03">
    <property type="family name" value="Fungal_carboxylesterase_lipase"/>
</dbReference>
<dbReference type="PROSITE" id="PS00122">
    <property type="entry name" value="CARBOXYLESTERASE_B_1"/>
    <property type="match status" value="1"/>
</dbReference>
<accession>A0A0U1LV03</accession>
<name>A0A0U1LV03_TALIS</name>
<keyword evidence="2 3" id="KW-0378">Hydrolase</keyword>
<dbReference type="InterPro" id="IPR019819">
    <property type="entry name" value="Carboxylesterase_B_CS"/>
</dbReference>
<dbReference type="PROSITE" id="PS00941">
    <property type="entry name" value="CARBOXYLESTERASE_B_2"/>
    <property type="match status" value="1"/>
</dbReference>
<dbReference type="InterPro" id="IPR002018">
    <property type="entry name" value="CarbesteraseB"/>
</dbReference>
<dbReference type="EC" id="3.1.1.-" evidence="3"/>
<evidence type="ECO:0000256" key="3">
    <source>
        <dbReference type="RuleBase" id="RU361235"/>
    </source>
</evidence>
<evidence type="ECO:0000256" key="2">
    <source>
        <dbReference type="ARBA" id="ARBA00022801"/>
    </source>
</evidence>
<protein>
    <recommendedName>
        <fullName evidence="3">Carboxylic ester hydrolase</fullName>
        <ecNumber evidence="3">3.1.1.-</ecNumber>
    </recommendedName>
</protein>
<sequence length="540" mass="58329">MARVGFAIILLYSALTHGAVVRRTSPTVQLDYATYKGVRLDAGIDQYLGMRFAAPPLGDLRFRAPKDPDSALTVQDASEFGAICVGTGQNVVTGVTSEDCLFVNVFTPSNANSTSQLPVWVYIQGGGYANNSNANYNGTDVIQNSGNDLVFVNFNYRVGLLGFLASEEVVKNGDLNVGLLDQRKVLEWVQKYIYLFGGDPDHVVIHGASAGAGSVAQHLAAYNGRDDGLFVGAIPESTFWPTRRTVAEMEPQYNLVVQNTGCAGTSDTLACLRALDISTIQAVNVQSPFPGAPSQPLPLWYFLPVVDGTFVTGQLYDSFQNGNIVKVPLLVGDDTNEGSNFAYNATTPDEVSTFMLSNYPGLNSTQLELINEVYPLMAPVILHAAYFPSASAAYGESTFTCPGNHMAASMAAYLSPDQVWNYNWNVQIPEYTDLGLGVPHTTETAAIFGYPYSANEASFAPGGLNAPMVLLTMDYFISFVTTLNPNTLKNTAAPTWDGWGNGATGNRLKFQLNATAMEVIPDDLQQRCQFWQSLASSMEI</sequence>
<dbReference type="EMBL" id="CVMT01000003">
    <property type="protein sequence ID" value="CRG87045.1"/>
    <property type="molecule type" value="Genomic_DNA"/>
</dbReference>
<dbReference type="InterPro" id="IPR050654">
    <property type="entry name" value="AChE-related_enzymes"/>
</dbReference>
<proteinExistence type="inferred from homology"/>
<dbReference type="OMA" id="EWSKGGF"/>
<dbReference type="PANTHER" id="PTHR43918">
    <property type="entry name" value="ACETYLCHOLINESTERASE"/>
    <property type="match status" value="1"/>
</dbReference>